<feature type="compositionally biased region" description="Basic and acidic residues" evidence="1">
    <location>
        <begin position="27"/>
        <end position="37"/>
    </location>
</feature>
<organism evidence="2 3">
    <name type="scientific">Trifolium medium</name>
    <dbReference type="NCBI Taxonomy" id="97028"/>
    <lineage>
        <taxon>Eukaryota</taxon>
        <taxon>Viridiplantae</taxon>
        <taxon>Streptophyta</taxon>
        <taxon>Embryophyta</taxon>
        <taxon>Tracheophyta</taxon>
        <taxon>Spermatophyta</taxon>
        <taxon>Magnoliopsida</taxon>
        <taxon>eudicotyledons</taxon>
        <taxon>Gunneridae</taxon>
        <taxon>Pentapetalae</taxon>
        <taxon>rosids</taxon>
        <taxon>fabids</taxon>
        <taxon>Fabales</taxon>
        <taxon>Fabaceae</taxon>
        <taxon>Papilionoideae</taxon>
        <taxon>50 kb inversion clade</taxon>
        <taxon>NPAAA clade</taxon>
        <taxon>Hologalegina</taxon>
        <taxon>IRL clade</taxon>
        <taxon>Trifolieae</taxon>
        <taxon>Trifolium</taxon>
    </lineage>
</organism>
<dbReference type="Proteomes" id="UP000265520">
    <property type="component" value="Unassembled WGS sequence"/>
</dbReference>
<feature type="region of interest" description="Disordered" evidence="1">
    <location>
        <begin position="17"/>
        <end position="56"/>
    </location>
</feature>
<feature type="non-terminal residue" evidence="2">
    <location>
        <position position="56"/>
    </location>
</feature>
<evidence type="ECO:0000313" key="2">
    <source>
        <dbReference type="EMBL" id="MCI61425.1"/>
    </source>
</evidence>
<accession>A0A392TNF3</accession>
<proteinExistence type="predicted"/>
<reference evidence="2 3" key="1">
    <citation type="journal article" date="2018" name="Front. Plant Sci.">
        <title>Red Clover (Trifolium pratense) and Zigzag Clover (T. medium) - A Picture of Genomic Similarities and Differences.</title>
        <authorList>
            <person name="Dluhosova J."/>
            <person name="Istvanek J."/>
            <person name="Nedelnik J."/>
            <person name="Repkova J."/>
        </authorList>
    </citation>
    <scope>NUCLEOTIDE SEQUENCE [LARGE SCALE GENOMIC DNA]</scope>
    <source>
        <strain evidence="3">cv. 10/8</strain>
        <tissue evidence="2">Leaf</tissue>
    </source>
</reference>
<dbReference type="EMBL" id="LXQA010599824">
    <property type="protein sequence ID" value="MCI61425.1"/>
    <property type="molecule type" value="Genomic_DNA"/>
</dbReference>
<evidence type="ECO:0000256" key="1">
    <source>
        <dbReference type="SAM" id="MobiDB-lite"/>
    </source>
</evidence>
<sequence>MVEDVSPDKIIQHVVEELNSQHQGQVLEKEEAREEPKQTTSENPATHPHKEAVEAK</sequence>
<evidence type="ECO:0000313" key="3">
    <source>
        <dbReference type="Proteomes" id="UP000265520"/>
    </source>
</evidence>
<dbReference type="AlphaFoldDB" id="A0A392TNF3"/>
<keyword evidence="3" id="KW-1185">Reference proteome</keyword>
<protein>
    <submittedName>
        <fullName evidence="2">Uncharacterized protein</fullName>
    </submittedName>
</protein>
<name>A0A392TNF3_9FABA</name>
<comment type="caution">
    <text evidence="2">The sequence shown here is derived from an EMBL/GenBank/DDBJ whole genome shotgun (WGS) entry which is preliminary data.</text>
</comment>